<dbReference type="InterPro" id="IPR027417">
    <property type="entry name" value="P-loop_NTPase"/>
</dbReference>
<dbReference type="Gene3D" id="3.40.50.300">
    <property type="entry name" value="P-loop containing nucleotide triphosphate hydrolases"/>
    <property type="match status" value="1"/>
</dbReference>
<dbReference type="CDD" id="cd03224">
    <property type="entry name" value="ABC_TM1139_LivF_branched"/>
    <property type="match status" value="1"/>
</dbReference>
<sequence length="238" mass="25254">MSLLAVDDLDVRHGLLQAVKGVGFALEKGETLALIGANGAGKTTLLRAIAGAHRPAGGRVLLDGADVTAMPAHRRAAMGIALVPEGRRLFAQMTVEENLLLARSAGRRGRWTVEAVMEAFPNLRDRRKARAGSLSGGEQQATAIGRALMTNPDVLLLDEVSLGLSPLAVDRVYASLQGLIASGTTIILVEQDLKRALAVADRVICMLEGWSVLEARARDVTREQVTDAYFGLRRGAAA</sequence>
<dbReference type="RefSeq" id="WP_307282682.1">
    <property type="nucleotide sequence ID" value="NZ_JAUSVX010000019.1"/>
</dbReference>
<evidence type="ECO:0000313" key="7">
    <source>
        <dbReference type="EMBL" id="MDQ0473914.1"/>
    </source>
</evidence>
<evidence type="ECO:0000256" key="5">
    <source>
        <dbReference type="ARBA" id="ARBA00022970"/>
    </source>
</evidence>
<evidence type="ECO:0000256" key="1">
    <source>
        <dbReference type="ARBA" id="ARBA00005417"/>
    </source>
</evidence>
<dbReference type="PROSITE" id="PS50893">
    <property type="entry name" value="ABC_TRANSPORTER_2"/>
    <property type="match status" value="1"/>
</dbReference>
<comment type="similarity">
    <text evidence="1">Belongs to the ABC transporter superfamily.</text>
</comment>
<keyword evidence="3" id="KW-0547">Nucleotide-binding</keyword>
<dbReference type="GO" id="GO:0005524">
    <property type="term" value="F:ATP binding"/>
    <property type="evidence" value="ECO:0007669"/>
    <property type="project" value="UniProtKB-KW"/>
</dbReference>
<dbReference type="PANTHER" id="PTHR43820:SF5">
    <property type="entry name" value="HIGH-AFFINITY BRANCHED-CHAIN AMINO ACID TRANSPORT ATP-BINDING PROTEIN"/>
    <property type="match status" value="1"/>
</dbReference>
<evidence type="ECO:0000313" key="8">
    <source>
        <dbReference type="Proteomes" id="UP001242480"/>
    </source>
</evidence>
<keyword evidence="5" id="KW-0029">Amino-acid transport</keyword>
<dbReference type="SMART" id="SM00382">
    <property type="entry name" value="AAA"/>
    <property type="match status" value="1"/>
</dbReference>
<evidence type="ECO:0000259" key="6">
    <source>
        <dbReference type="PROSITE" id="PS50893"/>
    </source>
</evidence>
<dbReference type="Pfam" id="PF00005">
    <property type="entry name" value="ABC_tran"/>
    <property type="match status" value="1"/>
</dbReference>
<name>A0ABU0JI24_9HYPH</name>
<keyword evidence="4 7" id="KW-0067">ATP-binding</keyword>
<dbReference type="Proteomes" id="UP001242480">
    <property type="component" value="Unassembled WGS sequence"/>
</dbReference>
<evidence type="ECO:0000256" key="3">
    <source>
        <dbReference type="ARBA" id="ARBA00022741"/>
    </source>
</evidence>
<dbReference type="InterPro" id="IPR003439">
    <property type="entry name" value="ABC_transporter-like_ATP-bd"/>
</dbReference>
<dbReference type="PANTHER" id="PTHR43820">
    <property type="entry name" value="HIGH-AFFINITY BRANCHED-CHAIN AMINO ACID TRANSPORT ATP-BINDING PROTEIN LIVF"/>
    <property type="match status" value="1"/>
</dbReference>
<organism evidence="7 8">
    <name type="scientific">Labrys wisconsinensis</name>
    <dbReference type="NCBI Taxonomy" id="425677"/>
    <lineage>
        <taxon>Bacteria</taxon>
        <taxon>Pseudomonadati</taxon>
        <taxon>Pseudomonadota</taxon>
        <taxon>Alphaproteobacteria</taxon>
        <taxon>Hyphomicrobiales</taxon>
        <taxon>Xanthobacteraceae</taxon>
        <taxon>Labrys</taxon>
    </lineage>
</organism>
<keyword evidence="2" id="KW-0813">Transport</keyword>
<evidence type="ECO:0000256" key="2">
    <source>
        <dbReference type="ARBA" id="ARBA00022448"/>
    </source>
</evidence>
<reference evidence="7 8" key="1">
    <citation type="submission" date="2023-07" db="EMBL/GenBank/DDBJ databases">
        <title>Genomic Encyclopedia of Type Strains, Phase IV (KMG-IV): sequencing the most valuable type-strain genomes for metagenomic binning, comparative biology and taxonomic classification.</title>
        <authorList>
            <person name="Goeker M."/>
        </authorList>
    </citation>
    <scope>NUCLEOTIDE SEQUENCE [LARGE SCALE GENOMIC DNA]</scope>
    <source>
        <strain evidence="7 8">DSM 19619</strain>
    </source>
</reference>
<comment type="caution">
    <text evidence="7">The sequence shown here is derived from an EMBL/GenBank/DDBJ whole genome shotgun (WGS) entry which is preliminary data.</text>
</comment>
<feature type="domain" description="ABC transporter" evidence="6">
    <location>
        <begin position="4"/>
        <end position="233"/>
    </location>
</feature>
<dbReference type="SUPFAM" id="SSF52540">
    <property type="entry name" value="P-loop containing nucleoside triphosphate hydrolases"/>
    <property type="match status" value="1"/>
</dbReference>
<protein>
    <submittedName>
        <fullName evidence="7">Branched-chain amino acid transport system ATP-binding protein</fullName>
    </submittedName>
</protein>
<dbReference type="InterPro" id="IPR003593">
    <property type="entry name" value="AAA+_ATPase"/>
</dbReference>
<proteinExistence type="inferred from homology"/>
<dbReference type="EMBL" id="JAUSVX010000019">
    <property type="protein sequence ID" value="MDQ0473914.1"/>
    <property type="molecule type" value="Genomic_DNA"/>
</dbReference>
<accession>A0ABU0JI24</accession>
<dbReference type="InterPro" id="IPR052156">
    <property type="entry name" value="BCAA_Transport_ATP-bd_LivF"/>
</dbReference>
<gene>
    <name evidence="7" type="ORF">QO011_006953</name>
</gene>
<keyword evidence="8" id="KW-1185">Reference proteome</keyword>
<evidence type="ECO:0000256" key="4">
    <source>
        <dbReference type="ARBA" id="ARBA00022840"/>
    </source>
</evidence>